<evidence type="ECO:0000313" key="2">
    <source>
        <dbReference type="Proteomes" id="UP000663881"/>
    </source>
</evidence>
<dbReference type="EMBL" id="CAJOAY010035965">
    <property type="protein sequence ID" value="CAF4454356.1"/>
    <property type="molecule type" value="Genomic_DNA"/>
</dbReference>
<dbReference type="SUPFAM" id="SSF48350">
    <property type="entry name" value="GTPase activation domain, GAP"/>
    <property type="match status" value="1"/>
</dbReference>
<sequence length="98" mass="11465">FGSKESYMKFMNTFVSKESDNMRRFFIKISTIDSNESEIINDDIDLGREYAILHTTLTNLFVELDINIRESLNELESILNELSNKKSQNFNQNYSSSH</sequence>
<dbReference type="AlphaFoldDB" id="A0A820SR71"/>
<dbReference type="PANTHER" id="PTHR10194">
    <property type="entry name" value="RAS GTPASE-ACTIVATING PROTEINS"/>
    <property type="match status" value="1"/>
</dbReference>
<evidence type="ECO:0000313" key="1">
    <source>
        <dbReference type="EMBL" id="CAF4454356.1"/>
    </source>
</evidence>
<feature type="non-terminal residue" evidence="1">
    <location>
        <position position="1"/>
    </location>
</feature>
<organism evidence="1 2">
    <name type="scientific">Adineta steineri</name>
    <dbReference type="NCBI Taxonomy" id="433720"/>
    <lineage>
        <taxon>Eukaryota</taxon>
        <taxon>Metazoa</taxon>
        <taxon>Spiralia</taxon>
        <taxon>Gnathifera</taxon>
        <taxon>Rotifera</taxon>
        <taxon>Eurotatoria</taxon>
        <taxon>Bdelloidea</taxon>
        <taxon>Adinetida</taxon>
        <taxon>Adinetidae</taxon>
        <taxon>Adineta</taxon>
    </lineage>
</organism>
<reference evidence="1" key="1">
    <citation type="submission" date="2021-02" db="EMBL/GenBank/DDBJ databases">
        <authorList>
            <person name="Nowell W R."/>
        </authorList>
    </citation>
    <scope>NUCLEOTIDE SEQUENCE</scope>
</reference>
<dbReference type="Proteomes" id="UP000663881">
    <property type="component" value="Unassembled WGS sequence"/>
</dbReference>
<name>A0A820SR71_9BILA</name>
<accession>A0A820SR71</accession>
<dbReference type="Gene3D" id="1.10.506.20">
    <property type="match status" value="1"/>
</dbReference>
<proteinExistence type="predicted"/>
<comment type="caution">
    <text evidence="1">The sequence shown here is derived from an EMBL/GenBank/DDBJ whole genome shotgun (WGS) entry which is preliminary data.</text>
</comment>
<dbReference type="InterPro" id="IPR039360">
    <property type="entry name" value="Ras_GTPase"/>
</dbReference>
<feature type="non-terminal residue" evidence="1">
    <location>
        <position position="98"/>
    </location>
</feature>
<gene>
    <name evidence="1" type="ORF">OKA104_LOCUS54337</name>
</gene>
<dbReference type="InterPro" id="IPR008936">
    <property type="entry name" value="Rho_GTPase_activation_prot"/>
</dbReference>
<protein>
    <submittedName>
        <fullName evidence="1">Uncharacterized protein</fullName>
    </submittedName>
</protein>
<dbReference type="PANTHER" id="PTHR10194:SF60">
    <property type="entry name" value="RAS GTPASE-ACTIVATING PROTEIN RASKOL"/>
    <property type="match status" value="1"/>
</dbReference>